<evidence type="ECO:0000313" key="3">
    <source>
        <dbReference type="EMBL" id="KKS57021.1"/>
    </source>
</evidence>
<keyword evidence="1" id="KW-1133">Transmembrane helix</keyword>
<dbReference type="InterPro" id="IPR028096">
    <property type="entry name" value="EfeO_Cupredoxin"/>
</dbReference>
<accession>A0A0G1CEA7</accession>
<feature type="domain" description="EfeO-type cupredoxin-like" evidence="2">
    <location>
        <begin position="39"/>
        <end position="126"/>
    </location>
</feature>
<dbReference type="AlphaFoldDB" id="A0A0G1CEA7"/>
<proteinExistence type="predicted"/>
<dbReference type="EMBL" id="LCDO01000004">
    <property type="protein sequence ID" value="KKS57021.1"/>
    <property type="molecule type" value="Genomic_DNA"/>
</dbReference>
<dbReference type="Gene3D" id="2.60.40.420">
    <property type="entry name" value="Cupredoxins - blue copper proteins"/>
    <property type="match status" value="1"/>
</dbReference>
<evidence type="ECO:0000259" key="2">
    <source>
        <dbReference type="Pfam" id="PF13473"/>
    </source>
</evidence>
<keyword evidence="1" id="KW-0472">Membrane</keyword>
<evidence type="ECO:0000256" key="1">
    <source>
        <dbReference type="SAM" id="Phobius"/>
    </source>
</evidence>
<dbReference type="Proteomes" id="UP000034837">
    <property type="component" value="Unassembled WGS sequence"/>
</dbReference>
<name>A0A0G1CEA7_9BACT</name>
<protein>
    <recommendedName>
        <fullName evidence="2">EfeO-type cupredoxin-like domain-containing protein</fullName>
    </recommendedName>
</protein>
<comment type="caution">
    <text evidence="3">The sequence shown here is derived from an EMBL/GenBank/DDBJ whole genome shotgun (WGS) entry which is preliminary data.</text>
</comment>
<keyword evidence="1" id="KW-0812">Transmembrane</keyword>
<dbReference type="InterPro" id="IPR008972">
    <property type="entry name" value="Cupredoxin"/>
</dbReference>
<gene>
    <name evidence="3" type="ORF">UV20_C0004G0117</name>
</gene>
<sequence length="127" mass="13631">MSKTTTIIITLVVVSLLVGGVIIWKNSNSQSDKKITQSNGLTVVKLSASRMGVYDPKIIKVKVGTKLRIEGDPESLSGSMDTMIVDGYELSKKVEPGDNILEFIADKTGTYKVHCANGMGNGTLIVE</sequence>
<organism evidence="3 4">
    <name type="scientific">Candidatus Magasanikbacteria bacterium GW2011_GWA2_42_32</name>
    <dbReference type="NCBI Taxonomy" id="1619039"/>
    <lineage>
        <taxon>Bacteria</taxon>
        <taxon>Candidatus Magasanikiibacteriota</taxon>
    </lineage>
</organism>
<feature type="transmembrane region" description="Helical" evidence="1">
    <location>
        <begin position="6"/>
        <end position="24"/>
    </location>
</feature>
<dbReference type="SUPFAM" id="SSF49503">
    <property type="entry name" value="Cupredoxins"/>
    <property type="match status" value="1"/>
</dbReference>
<evidence type="ECO:0000313" key="4">
    <source>
        <dbReference type="Proteomes" id="UP000034837"/>
    </source>
</evidence>
<reference evidence="3 4" key="1">
    <citation type="journal article" date="2015" name="Nature">
        <title>rRNA introns, odd ribosomes, and small enigmatic genomes across a large radiation of phyla.</title>
        <authorList>
            <person name="Brown C.T."/>
            <person name="Hug L.A."/>
            <person name="Thomas B.C."/>
            <person name="Sharon I."/>
            <person name="Castelle C.J."/>
            <person name="Singh A."/>
            <person name="Wilkins M.J."/>
            <person name="Williams K.H."/>
            <person name="Banfield J.F."/>
        </authorList>
    </citation>
    <scope>NUCLEOTIDE SEQUENCE [LARGE SCALE GENOMIC DNA]</scope>
</reference>
<dbReference type="Pfam" id="PF13473">
    <property type="entry name" value="Cupredoxin_1"/>
    <property type="match status" value="1"/>
</dbReference>